<accession>A0AA48KD32</accession>
<keyword evidence="2" id="KW-1185">Reference proteome</keyword>
<gene>
    <name evidence="1" type="ORF">METESE_27670</name>
</gene>
<evidence type="ECO:0000313" key="1">
    <source>
        <dbReference type="EMBL" id="BDU77809.1"/>
    </source>
</evidence>
<name>A0AA48KD32_9BACT</name>
<evidence type="ECO:0000313" key="2">
    <source>
        <dbReference type="Proteomes" id="UP001228113"/>
    </source>
</evidence>
<proteinExistence type="predicted"/>
<dbReference type="Proteomes" id="UP001228113">
    <property type="component" value="Chromosome"/>
</dbReference>
<dbReference type="KEGG" id="msea:METESE_27670"/>
<reference evidence="1" key="1">
    <citation type="journal article" date="2023" name="Int. J. Syst. Evol. Microbiol.">
        <title>Mesoterricola silvestris gen. nov., sp. nov., Mesoterricola sediminis sp. nov., Geothrix oryzae sp. nov., Geothrix edaphica sp. nov., Geothrix rubra sp. nov., and Geothrix limicola sp. nov., six novel members of Acidobacteriota isolated from soils.</title>
        <authorList>
            <person name="Itoh H."/>
            <person name="Sugisawa Y."/>
            <person name="Mise K."/>
            <person name="Xu Z."/>
            <person name="Kuniyasu M."/>
            <person name="Ushijima N."/>
            <person name="Kawano K."/>
            <person name="Kobayashi E."/>
            <person name="Shiratori Y."/>
            <person name="Masuda Y."/>
            <person name="Senoo K."/>
        </authorList>
    </citation>
    <scope>NUCLEOTIDE SEQUENCE</scope>
    <source>
        <strain evidence="1">W786</strain>
    </source>
</reference>
<dbReference type="RefSeq" id="WP_243335003.1">
    <property type="nucleotide sequence ID" value="NZ_AP027081.1"/>
</dbReference>
<dbReference type="AlphaFoldDB" id="A0AA48KD32"/>
<protein>
    <submittedName>
        <fullName evidence="1">Uncharacterized protein</fullName>
    </submittedName>
</protein>
<sequence>MAVSMSRLDELIALRAREREEAQRDHLRAMTGRLDEALGPRVLEALDPGGEGGWEAGPLAAARRFVFRNTEYHLAVHAPLGAPRVEVELRHADLRFNALAKKTALQDVDEDWFLANLETLAGQVRDRLVNPRNFT</sequence>
<dbReference type="EMBL" id="AP027081">
    <property type="protein sequence ID" value="BDU77809.1"/>
    <property type="molecule type" value="Genomic_DNA"/>
</dbReference>
<organism evidence="1 2">
    <name type="scientific">Mesoterricola sediminis</name>
    <dbReference type="NCBI Taxonomy" id="2927980"/>
    <lineage>
        <taxon>Bacteria</taxon>
        <taxon>Pseudomonadati</taxon>
        <taxon>Acidobacteriota</taxon>
        <taxon>Holophagae</taxon>
        <taxon>Holophagales</taxon>
        <taxon>Holophagaceae</taxon>
        <taxon>Mesoterricola</taxon>
    </lineage>
</organism>